<dbReference type="SUPFAM" id="SSF53098">
    <property type="entry name" value="Ribonuclease H-like"/>
    <property type="match status" value="1"/>
</dbReference>
<sequence>MNTEILKGTRACLACQKAKIGRHYKAAVETFLAPDARFAHVHIDLLGPLLTFRGCKYLLPAMERLTGWPIATPLSNITADTVAHVFLEHWISHYCVPSSITTDRGQQLSVFTVNSKPRTRPMTTPLTGASICPWSCSVSAPPSNPTWSAPLLNLRIFGDFFEQGQSLVGMDPTGYVPQLPRVMSNLRAMPPRASAGKSYIDPTLLACSFVFVRVDGAHKPLKQPFDGLFRVVE</sequence>
<accession>A0A183TTJ1</accession>
<dbReference type="PANTHER" id="PTHR38681:SF1">
    <property type="entry name" value="RETROVIRUS-RELATED POL POLYPROTEIN FROM TRANSPOSON 412-LIKE PROTEIN"/>
    <property type="match status" value="1"/>
</dbReference>
<dbReference type="EMBL" id="UYSU01049371">
    <property type="protein sequence ID" value="VDM06175.1"/>
    <property type="molecule type" value="Genomic_DNA"/>
</dbReference>
<dbReference type="AlphaFoldDB" id="A0A183TTJ1"/>
<dbReference type="GO" id="GO:0003676">
    <property type="term" value="F:nucleic acid binding"/>
    <property type="evidence" value="ECO:0007669"/>
    <property type="project" value="InterPro"/>
</dbReference>
<gene>
    <name evidence="1" type="ORF">SSLN_LOCUS19789</name>
</gene>
<organism evidence="3">
    <name type="scientific">Schistocephalus solidus</name>
    <name type="common">Tapeworm</name>
    <dbReference type="NCBI Taxonomy" id="70667"/>
    <lineage>
        <taxon>Eukaryota</taxon>
        <taxon>Metazoa</taxon>
        <taxon>Spiralia</taxon>
        <taxon>Lophotrochozoa</taxon>
        <taxon>Platyhelminthes</taxon>
        <taxon>Cestoda</taxon>
        <taxon>Eucestoda</taxon>
        <taxon>Diphyllobothriidea</taxon>
        <taxon>Diphyllobothriidae</taxon>
        <taxon>Schistocephalus</taxon>
    </lineage>
</organism>
<protein>
    <submittedName>
        <fullName evidence="3">Integrase catalytic domain-containing protein</fullName>
    </submittedName>
</protein>
<keyword evidence="2" id="KW-1185">Reference proteome</keyword>
<name>A0A183TTJ1_SCHSO</name>
<dbReference type="InterPro" id="IPR036397">
    <property type="entry name" value="RNaseH_sf"/>
</dbReference>
<dbReference type="OrthoDB" id="10053156at2759"/>
<dbReference type="STRING" id="70667.A0A183TTJ1"/>
<proteinExistence type="predicted"/>
<reference evidence="1 2" key="2">
    <citation type="submission" date="2018-11" db="EMBL/GenBank/DDBJ databases">
        <authorList>
            <consortium name="Pathogen Informatics"/>
        </authorList>
    </citation>
    <scope>NUCLEOTIDE SEQUENCE [LARGE SCALE GENOMIC DNA]</scope>
    <source>
        <strain evidence="1 2">NST_G2</strain>
    </source>
</reference>
<dbReference type="WBParaSite" id="SSLN_0002052401-mRNA-1">
    <property type="protein sequence ID" value="SSLN_0002052401-mRNA-1"/>
    <property type="gene ID" value="SSLN_0002052401"/>
</dbReference>
<dbReference type="PANTHER" id="PTHR38681">
    <property type="entry name" value="RETROVIRUS-RELATED POL POLYPROTEIN FROM TRANSPOSON 412-LIKE PROTEIN-RELATED"/>
    <property type="match status" value="1"/>
</dbReference>
<dbReference type="Gene3D" id="3.30.420.10">
    <property type="entry name" value="Ribonuclease H-like superfamily/Ribonuclease H"/>
    <property type="match status" value="1"/>
</dbReference>
<dbReference type="Proteomes" id="UP000275846">
    <property type="component" value="Unassembled WGS sequence"/>
</dbReference>
<evidence type="ECO:0000313" key="2">
    <source>
        <dbReference type="Proteomes" id="UP000275846"/>
    </source>
</evidence>
<reference evidence="3" key="1">
    <citation type="submission" date="2016-06" db="UniProtKB">
        <authorList>
            <consortium name="WormBaseParasite"/>
        </authorList>
    </citation>
    <scope>IDENTIFICATION</scope>
</reference>
<dbReference type="InterPro" id="IPR012337">
    <property type="entry name" value="RNaseH-like_sf"/>
</dbReference>
<evidence type="ECO:0000313" key="3">
    <source>
        <dbReference type="WBParaSite" id="SSLN_0002052401-mRNA-1"/>
    </source>
</evidence>
<evidence type="ECO:0000313" key="1">
    <source>
        <dbReference type="EMBL" id="VDM06175.1"/>
    </source>
</evidence>